<dbReference type="InterPro" id="IPR017853">
    <property type="entry name" value="GH"/>
</dbReference>
<dbReference type="InterPro" id="IPR013738">
    <property type="entry name" value="Beta_galactosidase_Trimer"/>
</dbReference>
<comment type="caution">
    <text evidence="2">The sequence shown here is derived from an EMBL/GenBank/DDBJ whole genome shotgun (WGS) entry which is preliminary data.</text>
</comment>
<dbReference type="GO" id="GO:0004565">
    <property type="term" value="F:beta-galactosidase activity"/>
    <property type="evidence" value="ECO:0007669"/>
    <property type="project" value="InterPro"/>
</dbReference>
<dbReference type="STRING" id="1817893.AUJ66_01145"/>
<name>A0A1J4SI40_9BACT</name>
<dbReference type="SUPFAM" id="SSF51445">
    <property type="entry name" value="(Trans)glycosidases"/>
    <property type="match status" value="1"/>
</dbReference>
<gene>
    <name evidence="2" type="ORF">AUJ66_01145</name>
</gene>
<evidence type="ECO:0000259" key="1">
    <source>
        <dbReference type="Pfam" id="PF08532"/>
    </source>
</evidence>
<dbReference type="Gene3D" id="3.20.20.80">
    <property type="entry name" value="Glycosidases"/>
    <property type="match status" value="2"/>
</dbReference>
<organism evidence="2 3">
    <name type="scientific">Candidatus Desantisbacteria bacterium CG1_02_38_46</name>
    <dbReference type="NCBI Taxonomy" id="1817893"/>
    <lineage>
        <taxon>Bacteria</taxon>
        <taxon>Candidatus Desantisiibacteriota</taxon>
    </lineage>
</organism>
<feature type="domain" description="Beta-galactosidase trimerisation" evidence="1">
    <location>
        <begin position="406"/>
        <end position="586"/>
    </location>
</feature>
<dbReference type="InterPro" id="IPR028212">
    <property type="entry name" value="GHL6"/>
</dbReference>
<sequence length="704" mass="80738">MPEAEKTKEDEMSEEKWWEGEPLRIVELEAGYEPDKRANLLKDFGANMEHLTRFSDKIIFGGVAFIDDHDLYGGTKVTLDSLKDYLDRLHKRKIKVIIYYNVHAIESSFARQHPDWQQIQEDGKPIESVYMVDSSFCINSGWREDVFQALRKLASYEIDGVFYDGPIFFVNTCYCQSCKKLFKEKYKKEMPAKTQLVSQSDSPEWKEIIEFQSDSIARFLRDSNKVLKEINPQILLYMNGNVLAPNWPTGRNNRKIIKETDILGAEGGFLYGELREPIYKPGAMAKLLETQAGGKPTVVFDAAKQGPWVFSSLPQGEISILYSQTISHQANVWLAICDEPSFHKKEMEVIKKYNKFIKENPHPFFKTSSIARIALLWPQVAGNYYSGSSVPLTDFTREMKTEKAGNLAEEFYGFYDGLSREHFPFDVIDEEALYNLDKYELIILPNATCLDEKKVEKIKKFVKNGGNVISSFETSLYNEYGKKLEDFQLKDVFGIEKPENVFGPLQWDFIFPKEGNHFSLKGITQGYISAPTYGLKLKAKAKTPVFFCEPLPGCYAGRPKASPNPFLIENEYGKGSSIYLAGTFGGSLYKFHFPEYYKILFNLVSKLSKPIITLENTPSSVEVNLRKKENSIFLYLINFTSEMKRPIQRIIPCSNLKVNLFLKEKVRNVKSLWSKKNLKFSQRGNSVSFVLPALEDYDVIEIAI</sequence>
<proteinExistence type="predicted"/>
<dbReference type="Pfam" id="PF14871">
    <property type="entry name" value="GHL6"/>
    <property type="match status" value="1"/>
</dbReference>
<dbReference type="GO" id="GO:0005975">
    <property type="term" value="P:carbohydrate metabolic process"/>
    <property type="evidence" value="ECO:0007669"/>
    <property type="project" value="InterPro"/>
</dbReference>
<evidence type="ECO:0000313" key="3">
    <source>
        <dbReference type="Proteomes" id="UP000182278"/>
    </source>
</evidence>
<dbReference type="CDD" id="cd03143">
    <property type="entry name" value="A4_beta-galactosidase_middle_domain"/>
    <property type="match status" value="1"/>
</dbReference>
<protein>
    <recommendedName>
        <fullName evidence="1">Beta-galactosidase trimerisation domain-containing protein</fullName>
    </recommendedName>
</protein>
<accession>A0A1J4SI40</accession>
<evidence type="ECO:0000313" key="2">
    <source>
        <dbReference type="EMBL" id="OIN98330.1"/>
    </source>
</evidence>
<dbReference type="Proteomes" id="UP000182278">
    <property type="component" value="Unassembled WGS sequence"/>
</dbReference>
<reference evidence="2 3" key="1">
    <citation type="journal article" date="2016" name="Environ. Microbiol.">
        <title>Genomic resolution of a cold subsurface aquifer community provides metabolic insights for novel microbes adapted to high CO concentrations.</title>
        <authorList>
            <person name="Probst A.J."/>
            <person name="Castelle C.J."/>
            <person name="Singh A."/>
            <person name="Brown C.T."/>
            <person name="Anantharaman K."/>
            <person name="Sharon I."/>
            <person name="Hug L.A."/>
            <person name="Burstein D."/>
            <person name="Emerson J.B."/>
            <person name="Thomas B.C."/>
            <person name="Banfield J.F."/>
        </authorList>
    </citation>
    <scope>NUCLEOTIDE SEQUENCE [LARGE SCALE GENOMIC DNA]</scope>
    <source>
        <strain evidence="2">CG1_02_38_46</strain>
    </source>
</reference>
<dbReference type="AlphaFoldDB" id="A0A1J4SI40"/>
<dbReference type="SUPFAM" id="SSF52317">
    <property type="entry name" value="Class I glutamine amidotransferase-like"/>
    <property type="match status" value="1"/>
</dbReference>
<dbReference type="EMBL" id="MNUO01000016">
    <property type="protein sequence ID" value="OIN98330.1"/>
    <property type="molecule type" value="Genomic_DNA"/>
</dbReference>
<dbReference type="Gene3D" id="3.40.50.880">
    <property type="match status" value="1"/>
</dbReference>
<dbReference type="InterPro" id="IPR029062">
    <property type="entry name" value="Class_I_gatase-like"/>
</dbReference>
<dbReference type="Pfam" id="PF08532">
    <property type="entry name" value="Glyco_hydro_42M"/>
    <property type="match status" value="1"/>
</dbReference>